<evidence type="ECO:0008006" key="2">
    <source>
        <dbReference type="Google" id="ProtNLM"/>
    </source>
</evidence>
<keyword evidence="1" id="KW-0560">Oxidoreductase</keyword>
<dbReference type="EMBL" id="FR718638">
    <property type="protein sequence ID" value="CBX71724.1"/>
    <property type="molecule type" value="Genomic_DNA"/>
</dbReference>
<sequence>MKFKSAIKPYTGAAGGWGSLEATTRFVLDSKQALKNIRNLLRVNQVKGFDCPGCAWGDDNHSTFSFCENGPKLSVGKLPARRWSRSFLRNTA</sequence>
<protein>
    <recommendedName>
        <fullName evidence="2">Molybdopterin oxidoreductase domain-containing protein</fullName>
    </recommendedName>
</protein>
<organism evidence="1">
    <name type="scientific">Yersinia enterocolitica W22703</name>
    <dbReference type="NCBI Taxonomy" id="913028"/>
    <lineage>
        <taxon>Bacteria</taxon>
        <taxon>Pseudomonadati</taxon>
        <taxon>Pseudomonadota</taxon>
        <taxon>Gammaproteobacteria</taxon>
        <taxon>Enterobacterales</taxon>
        <taxon>Yersiniaceae</taxon>
        <taxon>Yersinia</taxon>
    </lineage>
</organism>
<proteinExistence type="predicted"/>
<dbReference type="AlphaFoldDB" id="F4N0W6"/>
<reference evidence="1" key="1">
    <citation type="journal article" date="2011" name="BMC Genomics">
        <title>Shotgun sequencing of Yersinia enterocolitica strain W22703 (biotype 2, serotype O:9): genomic evidence for oscillation between invertebrates and mammals.</title>
        <authorList>
            <person name="Fuchs T.M."/>
            <person name="Brandt K."/>
            <person name="Starke M."/>
            <person name="Rattei T."/>
        </authorList>
    </citation>
    <scope>NUCLEOTIDE SEQUENCE</scope>
</reference>
<name>F4N0W6_YEREN</name>
<gene>
    <name evidence="1" type="ORF">YEW_KG44310</name>
</gene>
<dbReference type="GO" id="GO:0016491">
    <property type="term" value="F:oxidoreductase activity"/>
    <property type="evidence" value="ECO:0007669"/>
    <property type="project" value="UniProtKB-KW"/>
</dbReference>
<accession>F4N0W6</accession>
<evidence type="ECO:0000313" key="1">
    <source>
        <dbReference type="EMBL" id="CBX71724.1"/>
    </source>
</evidence>